<reference evidence="10 11" key="1">
    <citation type="submission" date="2015-07" db="EMBL/GenBank/DDBJ databases">
        <title>The genome of Habropoda laboriosa.</title>
        <authorList>
            <person name="Pan H."/>
            <person name="Kapheim K."/>
        </authorList>
    </citation>
    <scope>NUCLEOTIDE SEQUENCE [LARGE SCALE GENOMIC DNA]</scope>
    <source>
        <strain evidence="10">0110345459</strain>
    </source>
</reference>
<dbReference type="PANTHER" id="PTHR23511">
    <property type="entry name" value="SYNAPTIC VESICLE GLYCOPROTEIN 2"/>
    <property type="match status" value="1"/>
</dbReference>
<evidence type="ECO:0000256" key="8">
    <source>
        <dbReference type="SAM" id="SignalP"/>
    </source>
</evidence>
<dbReference type="STRING" id="597456.A0A0L7R299"/>
<accession>A0A0L7R299</accession>
<sequence>FKPSICSTGYGKFNFLLLLAVLPASFSSIFSSSAMSYVLPSAECDLSLTMFDKGLLNSMTFAGGMISTSFFWGFMTDTFGRKKIMFYGYMFTGILSLATCFSHTSWLLILFKFLDGVVISGPYAALMSYLAEVHNESQRSRTYMWLGVFFSLGNISLPCIAWLIIPQKWTINLVSGTVDISSWRVFLAICSLPEFFACIAMFALPESPRFLILKGRREEALQVFKRIYALNTGKDPDTYPIKDLEDEYFVETTNDTVKDKIRSCWQQIRPLFVSPNIVKLIAISLIQMGATIGSPFHCAVGAKSSRTALLVHFRLNSILKFCLKFHLSNLIKWKDFEIKQKYILVKYQSKFTISNLHFSATCFTVAAACCASLYWAESANSILGLCSVFVAMSSIAGACVVNVIVDNFPTCLRTMAVSLTMMVGRIGAVLGNLLFPVLFNLSCLGPFVMIGSASLVSALLVILLPRKHSKKDKAKEVA</sequence>
<comment type="subcellular location">
    <subcellularLocation>
        <location evidence="1">Membrane</location>
        <topology evidence="1">Multi-pass membrane protein</topology>
    </subcellularLocation>
</comment>
<evidence type="ECO:0000256" key="5">
    <source>
        <dbReference type="ARBA" id="ARBA00022989"/>
    </source>
</evidence>
<keyword evidence="5 7" id="KW-1133">Transmembrane helix</keyword>
<feature type="signal peptide" evidence="8">
    <location>
        <begin position="1"/>
        <end position="27"/>
    </location>
</feature>
<evidence type="ECO:0000256" key="6">
    <source>
        <dbReference type="ARBA" id="ARBA00023136"/>
    </source>
</evidence>
<comment type="similarity">
    <text evidence="2">Belongs to the major facilitator superfamily.</text>
</comment>
<feature type="transmembrane region" description="Helical" evidence="7">
    <location>
        <begin position="417"/>
        <end position="438"/>
    </location>
</feature>
<proteinExistence type="inferred from homology"/>
<dbReference type="OrthoDB" id="3936150at2759"/>
<feature type="transmembrane region" description="Helical" evidence="7">
    <location>
        <begin position="356"/>
        <end position="376"/>
    </location>
</feature>
<dbReference type="GO" id="GO:0016020">
    <property type="term" value="C:membrane"/>
    <property type="evidence" value="ECO:0007669"/>
    <property type="project" value="UniProtKB-SubCell"/>
</dbReference>
<feature type="transmembrane region" description="Helical" evidence="7">
    <location>
        <begin position="86"/>
        <end position="107"/>
    </location>
</feature>
<feature type="transmembrane region" description="Helical" evidence="7">
    <location>
        <begin position="185"/>
        <end position="204"/>
    </location>
</feature>
<protein>
    <submittedName>
        <fullName evidence="10">Synaptic vesicle glycoprotein 2C</fullName>
    </submittedName>
</protein>
<gene>
    <name evidence="10" type="ORF">WH47_04592</name>
</gene>
<evidence type="ECO:0000256" key="7">
    <source>
        <dbReference type="SAM" id="Phobius"/>
    </source>
</evidence>
<keyword evidence="8" id="KW-0732">Signal</keyword>
<evidence type="ECO:0000256" key="1">
    <source>
        <dbReference type="ARBA" id="ARBA00004141"/>
    </source>
</evidence>
<feature type="transmembrane region" description="Helical" evidence="7">
    <location>
        <begin position="382"/>
        <end position="405"/>
    </location>
</feature>
<feature type="chain" id="PRO_5005575028" evidence="8">
    <location>
        <begin position="28"/>
        <end position="478"/>
    </location>
</feature>
<organism evidence="10 11">
    <name type="scientific">Habropoda laboriosa</name>
    <dbReference type="NCBI Taxonomy" id="597456"/>
    <lineage>
        <taxon>Eukaryota</taxon>
        <taxon>Metazoa</taxon>
        <taxon>Ecdysozoa</taxon>
        <taxon>Arthropoda</taxon>
        <taxon>Hexapoda</taxon>
        <taxon>Insecta</taxon>
        <taxon>Pterygota</taxon>
        <taxon>Neoptera</taxon>
        <taxon>Endopterygota</taxon>
        <taxon>Hymenoptera</taxon>
        <taxon>Apocrita</taxon>
        <taxon>Aculeata</taxon>
        <taxon>Apoidea</taxon>
        <taxon>Anthophila</taxon>
        <taxon>Apidae</taxon>
        <taxon>Habropoda</taxon>
    </lineage>
</organism>
<evidence type="ECO:0000313" key="10">
    <source>
        <dbReference type="EMBL" id="KOC65002.1"/>
    </source>
</evidence>
<keyword evidence="3" id="KW-0813">Transport</keyword>
<dbReference type="EMBL" id="KQ414666">
    <property type="protein sequence ID" value="KOC65002.1"/>
    <property type="molecule type" value="Genomic_DNA"/>
</dbReference>
<dbReference type="Pfam" id="PF00083">
    <property type="entry name" value="Sugar_tr"/>
    <property type="match status" value="1"/>
</dbReference>
<evidence type="ECO:0000313" key="11">
    <source>
        <dbReference type="Proteomes" id="UP000053825"/>
    </source>
</evidence>
<dbReference type="InterPro" id="IPR005828">
    <property type="entry name" value="MFS_sugar_transport-like"/>
</dbReference>
<evidence type="ECO:0000256" key="2">
    <source>
        <dbReference type="ARBA" id="ARBA00008335"/>
    </source>
</evidence>
<name>A0A0L7R299_9HYME</name>
<feature type="domain" description="Major facilitator superfamily (MFS) profile" evidence="9">
    <location>
        <begin position="17"/>
        <end position="469"/>
    </location>
</feature>
<dbReference type="PROSITE" id="PS50850">
    <property type="entry name" value="MFS"/>
    <property type="match status" value="1"/>
</dbReference>
<keyword evidence="11" id="KW-1185">Reference proteome</keyword>
<feature type="non-terminal residue" evidence="10">
    <location>
        <position position="1"/>
    </location>
</feature>
<dbReference type="InterPro" id="IPR020846">
    <property type="entry name" value="MFS_dom"/>
</dbReference>
<feature type="transmembrane region" description="Helical" evidence="7">
    <location>
        <begin position="54"/>
        <end position="74"/>
    </location>
</feature>
<keyword evidence="6 7" id="KW-0472">Membrane</keyword>
<dbReference type="Proteomes" id="UP000053825">
    <property type="component" value="Unassembled WGS sequence"/>
</dbReference>
<evidence type="ECO:0000256" key="3">
    <source>
        <dbReference type="ARBA" id="ARBA00022448"/>
    </source>
</evidence>
<dbReference type="SUPFAM" id="SSF103473">
    <property type="entry name" value="MFS general substrate transporter"/>
    <property type="match status" value="1"/>
</dbReference>
<dbReference type="AlphaFoldDB" id="A0A0L7R299"/>
<feature type="transmembrane region" description="Helical" evidence="7">
    <location>
        <begin position="444"/>
        <end position="465"/>
    </location>
</feature>
<dbReference type="GO" id="GO:0022857">
    <property type="term" value="F:transmembrane transporter activity"/>
    <property type="evidence" value="ECO:0007669"/>
    <property type="project" value="InterPro"/>
</dbReference>
<feature type="transmembrane region" description="Helical" evidence="7">
    <location>
        <begin position="143"/>
        <end position="165"/>
    </location>
</feature>
<evidence type="ECO:0000259" key="9">
    <source>
        <dbReference type="PROSITE" id="PS50850"/>
    </source>
</evidence>
<feature type="transmembrane region" description="Helical" evidence="7">
    <location>
        <begin position="113"/>
        <end position="131"/>
    </location>
</feature>
<dbReference type="InterPro" id="IPR036259">
    <property type="entry name" value="MFS_trans_sf"/>
</dbReference>
<dbReference type="Gene3D" id="1.20.1250.20">
    <property type="entry name" value="MFS general substrate transporter like domains"/>
    <property type="match status" value="1"/>
</dbReference>
<keyword evidence="4 7" id="KW-0812">Transmembrane</keyword>
<evidence type="ECO:0000256" key="4">
    <source>
        <dbReference type="ARBA" id="ARBA00022692"/>
    </source>
</evidence>
<dbReference type="PANTHER" id="PTHR23511:SF36">
    <property type="entry name" value="EG:BACR7A4.13 PROTEIN-RELATED"/>
    <property type="match status" value="1"/>
</dbReference>